<organism evidence="13 14">
    <name type="scientific">Carnegiea gigantea</name>
    <dbReference type="NCBI Taxonomy" id="171969"/>
    <lineage>
        <taxon>Eukaryota</taxon>
        <taxon>Viridiplantae</taxon>
        <taxon>Streptophyta</taxon>
        <taxon>Embryophyta</taxon>
        <taxon>Tracheophyta</taxon>
        <taxon>Spermatophyta</taxon>
        <taxon>Magnoliopsida</taxon>
        <taxon>eudicotyledons</taxon>
        <taxon>Gunneridae</taxon>
        <taxon>Pentapetalae</taxon>
        <taxon>Caryophyllales</taxon>
        <taxon>Cactineae</taxon>
        <taxon>Cactaceae</taxon>
        <taxon>Cactoideae</taxon>
        <taxon>Echinocereeae</taxon>
        <taxon>Carnegiea</taxon>
    </lineage>
</organism>
<comment type="subcellular location">
    <subcellularLocation>
        <location evidence="2">Membrane</location>
    </subcellularLocation>
</comment>
<dbReference type="FunFam" id="1.10.630.10:FF:000026">
    <property type="entry name" value="Cytochrome P450 82C4"/>
    <property type="match status" value="1"/>
</dbReference>
<evidence type="ECO:0000256" key="4">
    <source>
        <dbReference type="ARBA" id="ARBA00022692"/>
    </source>
</evidence>
<keyword evidence="4" id="KW-0812">Transmembrane</keyword>
<evidence type="ECO:0000256" key="5">
    <source>
        <dbReference type="ARBA" id="ARBA00022723"/>
    </source>
</evidence>
<keyword evidence="6" id="KW-1133">Transmembrane helix</keyword>
<evidence type="ECO:0000256" key="1">
    <source>
        <dbReference type="ARBA" id="ARBA00001971"/>
    </source>
</evidence>
<dbReference type="GO" id="GO:0016020">
    <property type="term" value="C:membrane"/>
    <property type="evidence" value="ECO:0007669"/>
    <property type="project" value="UniProtKB-SubCell"/>
</dbReference>
<evidence type="ECO:0000256" key="8">
    <source>
        <dbReference type="ARBA" id="ARBA00023004"/>
    </source>
</evidence>
<evidence type="ECO:0000256" key="11">
    <source>
        <dbReference type="PIRSR" id="PIRSR602401-1"/>
    </source>
</evidence>
<gene>
    <name evidence="13" type="ORF">Cgig2_021219</name>
</gene>
<keyword evidence="9 12" id="KW-0503">Monooxygenase</keyword>
<proteinExistence type="inferred from homology"/>
<dbReference type="GO" id="GO:0016705">
    <property type="term" value="F:oxidoreductase activity, acting on paired donors, with incorporation or reduction of molecular oxygen"/>
    <property type="evidence" value="ECO:0007669"/>
    <property type="project" value="InterPro"/>
</dbReference>
<keyword evidence="7 12" id="KW-0560">Oxidoreductase</keyword>
<keyword evidence="10" id="KW-0472">Membrane</keyword>
<comment type="caution">
    <text evidence="13">The sequence shown here is derived from an EMBL/GenBank/DDBJ whole genome shotgun (WGS) entry which is preliminary data.</text>
</comment>
<evidence type="ECO:0000256" key="10">
    <source>
        <dbReference type="ARBA" id="ARBA00023136"/>
    </source>
</evidence>
<name>A0A9Q1QQF5_9CARY</name>
<dbReference type="CDD" id="cd20654">
    <property type="entry name" value="CYP82"/>
    <property type="match status" value="1"/>
</dbReference>
<accession>A0A9Q1QQF5</accession>
<evidence type="ECO:0000256" key="6">
    <source>
        <dbReference type="ARBA" id="ARBA00022989"/>
    </source>
</evidence>
<dbReference type="OrthoDB" id="2789670at2759"/>
<comment type="cofactor">
    <cofactor evidence="1 11">
        <name>heme</name>
        <dbReference type="ChEBI" id="CHEBI:30413"/>
    </cofactor>
</comment>
<reference evidence="13" key="1">
    <citation type="submission" date="2022-04" db="EMBL/GenBank/DDBJ databases">
        <title>Carnegiea gigantea Genome sequencing and assembly v2.</title>
        <authorList>
            <person name="Copetti D."/>
            <person name="Sanderson M.J."/>
            <person name="Burquez A."/>
            <person name="Wojciechowski M.F."/>
        </authorList>
    </citation>
    <scope>NUCLEOTIDE SEQUENCE</scope>
    <source>
        <strain evidence="13">SGP5-SGP5p</strain>
        <tissue evidence="13">Aerial part</tissue>
    </source>
</reference>
<dbReference type="GO" id="GO:0004497">
    <property type="term" value="F:monooxygenase activity"/>
    <property type="evidence" value="ECO:0007669"/>
    <property type="project" value="UniProtKB-KW"/>
</dbReference>
<comment type="similarity">
    <text evidence="12">Belongs to the cytochrome P450 family.</text>
</comment>
<dbReference type="Proteomes" id="UP001153076">
    <property type="component" value="Unassembled WGS sequence"/>
</dbReference>
<dbReference type="Pfam" id="PF00067">
    <property type="entry name" value="p450"/>
    <property type="match status" value="1"/>
</dbReference>
<dbReference type="GO" id="GO:0020037">
    <property type="term" value="F:heme binding"/>
    <property type="evidence" value="ECO:0007669"/>
    <property type="project" value="InterPro"/>
</dbReference>
<dbReference type="PRINTS" id="PR00463">
    <property type="entry name" value="EP450I"/>
</dbReference>
<sequence>MELMVQFLLAAISCVFASFILSSILKNYINQTKKKAVPESGGAWPIIGHLPLLGASKLPHKMLASMADTYGPIFTIRLGVKRALVVSSSELARECLLINDKAAAGRPKTVATELSCYNNAIFGFGPYGSYWRHIRKIVMLELLSNHRLNMLSHVWKSEVKMFVNGFYKLWDTNKTKTDMVLVDLKRRFGDLALNIIVKMISSKQFAMDSEEGLEFYEALIEFFEHIGAFAIGDALPFLRWLDIGGQEKAMKSNFKKLDRFLQSWLDEHKQKRPKVDDQDFMDVMLSVLDDEATRDCNYDADTINKATCLMMISGAIDTTTVTLTWAICLLLNNPHALKRAQDELATQVSKARQIEESDIPRLVYLQAIVKETLRLYPAGPLMGPREFIEDCAIDGYHIKAGTRLIVNLHKLFRDPRVWEDPLEFQPERFLTTHKDVDFRGKHFEFIPFGAGRRICPGMSFGLQVVHLALANFLHAFEFSTPFNAPVDMGERFGLTNVKAEPLEVLIAPILSPNAYV</sequence>
<dbReference type="InterPro" id="IPR002401">
    <property type="entry name" value="Cyt_P450_E_grp-I"/>
</dbReference>
<dbReference type="PROSITE" id="PS00086">
    <property type="entry name" value="CYTOCHROME_P450"/>
    <property type="match status" value="1"/>
</dbReference>
<dbReference type="InterPro" id="IPR001128">
    <property type="entry name" value="Cyt_P450"/>
</dbReference>
<dbReference type="EMBL" id="JAKOGI010000013">
    <property type="protein sequence ID" value="KAJ8450747.1"/>
    <property type="molecule type" value="Genomic_DNA"/>
</dbReference>
<evidence type="ECO:0000313" key="14">
    <source>
        <dbReference type="Proteomes" id="UP001153076"/>
    </source>
</evidence>
<keyword evidence="8 11" id="KW-0408">Iron</keyword>
<protein>
    <recommendedName>
        <fullName evidence="15">Cytochrome P450</fullName>
    </recommendedName>
</protein>
<dbReference type="PANTHER" id="PTHR47947:SF26">
    <property type="entry name" value="CYTOCHROME P450"/>
    <property type="match status" value="1"/>
</dbReference>
<evidence type="ECO:0000256" key="7">
    <source>
        <dbReference type="ARBA" id="ARBA00023002"/>
    </source>
</evidence>
<dbReference type="InterPro" id="IPR050651">
    <property type="entry name" value="Plant_Cytochrome_P450_Monoox"/>
</dbReference>
<dbReference type="SUPFAM" id="SSF48264">
    <property type="entry name" value="Cytochrome P450"/>
    <property type="match status" value="1"/>
</dbReference>
<evidence type="ECO:0000256" key="3">
    <source>
        <dbReference type="ARBA" id="ARBA00022617"/>
    </source>
</evidence>
<evidence type="ECO:0000313" key="13">
    <source>
        <dbReference type="EMBL" id="KAJ8450747.1"/>
    </source>
</evidence>
<dbReference type="PRINTS" id="PR00385">
    <property type="entry name" value="P450"/>
</dbReference>
<feature type="binding site" description="axial binding residue" evidence="11">
    <location>
        <position position="455"/>
    </location>
    <ligand>
        <name>heme</name>
        <dbReference type="ChEBI" id="CHEBI:30413"/>
    </ligand>
    <ligandPart>
        <name>Fe</name>
        <dbReference type="ChEBI" id="CHEBI:18248"/>
    </ligandPart>
</feature>
<dbReference type="AlphaFoldDB" id="A0A9Q1QQF5"/>
<evidence type="ECO:0000256" key="9">
    <source>
        <dbReference type="ARBA" id="ARBA00023033"/>
    </source>
</evidence>
<dbReference type="Gene3D" id="1.10.630.10">
    <property type="entry name" value="Cytochrome P450"/>
    <property type="match status" value="1"/>
</dbReference>
<evidence type="ECO:0000256" key="12">
    <source>
        <dbReference type="RuleBase" id="RU000461"/>
    </source>
</evidence>
<dbReference type="GO" id="GO:0005506">
    <property type="term" value="F:iron ion binding"/>
    <property type="evidence" value="ECO:0007669"/>
    <property type="project" value="InterPro"/>
</dbReference>
<keyword evidence="5 11" id="KW-0479">Metal-binding</keyword>
<evidence type="ECO:0000256" key="2">
    <source>
        <dbReference type="ARBA" id="ARBA00004370"/>
    </source>
</evidence>
<dbReference type="InterPro" id="IPR036396">
    <property type="entry name" value="Cyt_P450_sf"/>
</dbReference>
<keyword evidence="14" id="KW-1185">Reference proteome</keyword>
<dbReference type="PANTHER" id="PTHR47947">
    <property type="entry name" value="CYTOCHROME P450 82C3-RELATED"/>
    <property type="match status" value="1"/>
</dbReference>
<keyword evidence="3 11" id="KW-0349">Heme</keyword>
<evidence type="ECO:0008006" key="15">
    <source>
        <dbReference type="Google" id="ProtNLM"/>
    </source>
</evidence>
<dbReference type="InterPro" id="IPR017972">
    <property type="entry name" value="Cyt_P450_CS"/>
</dbReference>